<feature type="transmembrane region" description="Helical" evidence="1">
    <location>
        <begin position="145"/>
        <end position="178"/>
    </location>
</feature>
<evidence type="ECO:0000313" key="3">
    <source>
        <dbReference type="Proteomes" id="UP000017805"/>
    </source>
</evidence>
<feature type="transmembrane region" description="Helical" evidence="1">
    <location>
        <begin position="231"/>
        <end position="250"/>
    </location>
</feature>
<keyword evidence="1" id="KW-0812">Transmembrane</keyword>
<dbReference type="Pfam" id="PF19510">
    <property type="entry name" value="DUF6044"/>
    <property type="match status" value="1"/>
</dbReference>
<gene>
    <name evidence="2" type="ORF">N288_12820</name>
</gene>
<dbReference type="STRING" id="1367477.N288_12820"/>
<dbReference type="PATRIC" id="fig|1367477.3.peg.2510"/>
<name>U5LAN0_9BACI</name>
<dbReference type="KEGG" id="bif:N288_12820"/>
<keyword evidence="1" id="KW-1133">Transmembrane helix</keyword>
<feature type="transmembrane region" description="Helical" evidence="1">
    <location>
        <begin position="29"/>
        <end position="47"/>
    </location>
</feature>
<reference evidence="2 3" key="1">
    <citation type="submission" date="2013-07" db="EMBL/GenBank/DDBJ databases">
        <title>Complete genome sequence of Bacillus infantis NRRL B-14911 that has potential to induce cardiac disease by antigenic mimicry.</title>
        <authorList>
            <person name="Massilamany C."/>
            <person name="Smith T.P.L."/>
            <person name="Loy J.D."/>
            <person name="Barletta R."/>
            <person name="Reddy J."/>
        </authorList>
    </citation>
    <scope>NUCLEOTIDE SEQUENCE [LARGE SCALE GENOMIC DNA]</scope>
    <source>
        <strain evidence="2 3">NRRL B-14911</strain>
    </source>
</reference>
<dbReference type="Proteomes" id="UP000017805">
    <property type="component" value="Chromosome"/>
</dbReference>
<proteinExistence type="predicted"/>
<feature type="transmembrane region" description="Helical" evidence="1">
    <location>
        <begin position="198"/>
        <end position="219"/>
    </location>
</feature>
<dbReference type="AlphaFoldDB" id="U5LAN0"/>
<sequence>MPAQFNTNARVGGVYELTGNLFLKDRKNIIMALAAIALYVSPLFILGEDAHIRVHDNLDSNHAWYKVLRESGQTYGTAEAVIPQVINGLPRNAFGTELSGIVWLFSIFPTMTAYALNQLLTRCAAFMGMYLLLKTHFIRSPEWSAIRVGAALAFALTPFWPSGMLSTLGMPLALWAFLNIRKGKSDWKSYLALTLLPFYSSFVLGFFFFLAAMGGLWLVDLFRGKGTNLRFLAAIAGMTFLYLLVEYRLVHSFLFLEEDNSRDEYFHARLTFAHCVRLAFKNFVLGHTHVMTVHGLIILPVTLYALFLVWKNKSWRQERIYVCLFAFNFLLSFWYAFWFYKGWLPLTERFHFMDTFNFARFHFLRPLVIYIGFALALRIVWTSSKSRKSILAVIIAQILLLGAFNDEIIYSRKPSVKEFYAESLFDEIGNYIDRPKEDYRVASIGIHPAIAQYNGFYTLDTYNNFYPLTYKHQFRKIIAEELAKNKTIRRYFDEWGGRCYIFTAELGKHYMFKKTSDKKLKNLKLDTAVFKEMGGEYFFSAVPIMNSMENGLELEREFTSGDAAWKIYLYKAI</sequence>
<evidence type="ECO:0000313" key="2">
    <source>
        <dbReference type="EMBL" id="AGX04468.1"/>
    </source>
</evidence>
<protein>
    <submittedName>
        <fullName evidence="2">Membrane protein</fullName>
    </submittedName>
</protein>
<keyword evidence="3" id="KW-1185">Reference proteome</keyword>
<organism evidence="2 3">
    <name type="scientific">Bacillus infantis NRRL B-14911</name>
    <dbReference type="NCBI Taxonomy" id="1367477"/>
    <lineage>
        <taxon>Bacteria</taxon>
        <taxon>Bacillati</taxon>
        <taxon>Bacillota</taxon>
        <taxon>Bacilli</taxon>
        <taxon>Bacillales</taxon>
        <taxon>Bacillaceae</taxon>
        <taxon>Bacillus</taxon>
    </lineage>
</organism>
<keyword evidence="1" id="KW-0472">Membrane</keyword>
<feature type="transmembrane region" description="Helical" evidence="1">
    <location>
        <begin position="322"/>
        <end position="343"/>
    </location>
</feature>
<feature type="transmembrane region" description="Helical" evidence="1">
    <location>
        <begin position="291"/>
        <end position="310"/>
    </location>
</feature>
<feature type="transmembrane region" description="Helical" evidence="1">
    <location>
        <begin position="363"/>
        <end position="381"/>
    </location>
</feature>
<feature type="transmembrane region" description="Helical" evidence="1">
    <location>
        <begin position="388"/>
        <end position="405"/>
    </location>
</feature>
<accession>U5LAN0</accession>
<dbReference type="InterPro" id="IPR046107">
    <property type="entry name" value="DUF6044"/>
</dbReference>
<dbReference type="HOGENOM" id="CLU_035900_0_0_9"/>
<dbReference type="EMBL" id="CP006643">
    <property type="protein sequence ID" value="AGX04468.1"/>
    <property type="molecule type" value="Genomic_DNA"/>
</dbReference>
<evidence type="ECO:0000256" key="1">
    <source>
        <dbReference type="SAM" id="Phobius"/>
    </source>
</evidence>